<feature type="compositionally biased region" description="Polar residues" evidence="1">
    <location>
        <begin position="266"/>
        <end position="285"/>
    </location>
</feature>
<feature type="compositionally biased region" description="Polar residues" evidence="1">
    <location>
        <begin position="190"/>
        <end position="202"/>
    </location>
</feature>
<dbReference type="SUPFAM" id="SSF54236">
    <property type="entry name" value="Ubiquitin-like"/>
    <property type="match status" value="1"/>
</dbReference>
<feature type="compositionally biased region" description="Polar residues" evidence="1">
    <location>
        <begin position="673"/>
        <end position="688"/>
    </location>
</feature>
<dbReference type="Proteomes" id="UP000823749">
    <property type="component" value="Chromosome 6"/>
</dbReference>
<evidence type="ECO:0000259" key="2">
    <source>
        <dbReference type="PROSITE" id="PS50053"/>
    </source>
</evidence>
<name>A0AAV6JQ40_9ERIC</name>
<sequence length="1020" mass="107127">MEGSSSSDSGGASSESTVELNIKTLDSQIYSFHVDKNMPVSLFKEKIASEIGLPVGQQRLIFRGKVLKDDHLLSAYRIDVENGHTLHLVVRQPSESQPASGTNSGETSANSGNRGPDANTAAPRNRIGQISHSVVLGTLNVGDQGEGIVPDLSRVIGAVLNSIGLGSQNASNVVGGVQPNMQFNIPVQAPQGQATEGTRNNSGAQSQAGTQAQPGQALPSQFLPQVLQMPLGAAIAVPSLNAPIPDSLHTLSEFMNRMEVVLSQNGYLPNQSPSNSGDRPTTELPTTARGLSTPEALAVVLRHAQRLLSGHTVAALSHIAGRLEQEGSSMDPTVRGQIQTESMQVGSAMQHLGSLLLELGRTILTLRMGQSPAESYVNAGPAVYISPSGPNPIMVQPFPLQTNSLFGGSPVGLSNPGAFGPVGIGAVPRHVNIHIHTAVGPRAPNTEGVQGERVNRTGSGDSGQTRAPSMRNVTATAVPTRPIVTGSSTPQTAASVPQPSNDLVPLSTLVAEVNSRIRNFVDDMRSENQAPSGQAESSSDQNPPVVSGGGNDEGNNQLINAVDKGAGELLTRNWKSGIDYQAHLESSHTSNEQVIENGVKHKDLSSSSSAGGSSSCSNTETTLKSVVGSECAPRSAQGNSNLDGTTAVPLGLGLGALQPKSRSRQPRSVGRDSGSTTSSAPNQNQQPTVDGHQALQSLASLANQRNINSPSPGQLPPALGQIMESLQMGGQGAESADGNFDAASVMSQVLHTPALNGLLAGVSEQTGIGSPDALKNMLQQFTQNPAMRNTVNQLAQQFDSQDLGSMFSGLGRGQGGGIDLASMVQQMMPIVSQALGGAPTTSRPTSVFRPDPQSQYVERSSDRDEKATDQESQVCILDIKIISPCTNSGDIYIQFICFLEQSCCPLEYSLQGAWPRGLIPTRWALLTDYSLQGHAVLDVSNASDFIDLKEVVQRIEHQNPPGEIFRSMAESAANLFDNDGGDDLVNELCCDEGLASEFMEVLGHDLRQRLKNEKGSGEKS</sequence>
<comment type="caution">
    <text evidence="3">The sequence shown here is derived from an EMBL/GenBank/DDBJ whole genome shotgun (WGS) entry which is preliminary data.</text>
</comment>
<feature type="region of interest" description="Disordered" evidence="1">
    <location>
        <begin position="835"/>
        <end position="868"/>
    </location>
</feature>
<dbReference type="FunFam" id="3.10.20.90:FF:000154">
    <property type="entry name" value="Large proline-rich protein BAG6"/>
    <property type="match status" value="1"/>
</dbReference>
<dbReference type="SMART" id="SM00213">
    <property type="entry name" value="UBQ"/>
    <property type="match status" value="1"/>
</dbReference>
<dbReference type="InterPro" id="IPR000626">
    <property type="entry name" value="Ubiquitin-like_dom"/>
</dbReference>
<feature type="compositionally biased region" description="Polar residues" evidence="1">
    <location>
        <begin position="527"/>
        <end position="544"/>
    </location>
</feature>
<organism evidence="3 4">
    <name type="scientific">Rhododendron griersonianum</name>
    <dbReference type="NCBI Taxonomy" id="479676"/>
    <lineage>
        <taxon>Eukaryota</taxon>
        <taxon>Viridiplantae</taxon>
        <taxon>Streptophyta</taxon>
        <taxon>Embryophyta</taxon>
        <taxon>Tracheophyta</taxon>
        <taxon>Spermatophyta</taxon>
        <taxon>Magnoliopsida</taxon>
        <taxon>eudicotyledons</taxon>
        <taxon>Gunneridae</taxon>
        <taxon>Pentapetalae</taxon>
        <taxon>asterids</taxon>
        <taxon>Ericales</taxon>
        <taxon>Ericaceae</taxon>
        <taxon>Ericoideae</taxon>
        <taxon>Rhodoreae</taxon>
        <taxon>Rhododendron</taxon>
    </lineage>
</organism>
<evidence type="ECO:0000256" key="1">
    <source>
        <dbReference type="SAM" id="MobiDB-lite"/>
    </source>
</evidence>
<dbReference type="PANTHER" id="PTHR15204:SF5">
    <property type="entry name" value="LARGE PROLINE-RICH PROTEIN BAG6 ISOFORM X1"/>
    <property type="match status" value="1"/>
</dbReference>
<evidence type="ECO:0000313" key="3">
    <source>
        <dbReference type="EMBL" id="KAG5542813.1"/>
    </source>
</evidence>
<feature type="compositionally biased region" description="Low complexity" evidence="1">
    <location>
        <begin position="605"/>
        <end position="617"/>
    </location>
</feature>
<dbReference type="GO" id="GO:0051787">
    <property type="term" value="F:misfolded protein binding"/>
    <property type="evidence" value="ECO:0007669"/>
    <property type="project" value="TreeGrafter"/>
</dbReference>
<gene>
    <name evidence="3" type="ORF">RHGRI_015799</name>
</gene>
<dbReference type="PROSITE" id="PS00299">
    <property type="entry name" value="UBIQUITIN_1"/>
    <property type="match status" value="1"/>
</dbReference>
<dbReference type="PROSITE" id="PS50053">
    <property type="entry name" value="UBIQUITIN_2"/>
    <property type="match status" value="1"/>
</dbReference>
<proteinExistence type="predicted"/>
<dbReference type="GO" id="GO:0071818">
    <property type="term" value="C:BAT3 complex"/>
    <property type="evidence" value="ECO:0007669"/>
    <property type="project" value="TreeGrafter"/>
</dbReference>
<feature type="region of interest" description="Disordered" evidence="1">
    <location>
        <begin position="266"/>
        <end position="288"/>
    </location>
</feature>
<evidence type="ECO:0000313" key="4">
    <source>
        <dbReference type="Proteomes" id="UP000823749"/>
    </source>
</evidence>
<dbReference type="GO" id="GO:0031593">
    <property type="term" value="F:polyubiquitin modification-dependent protein binding"/>
    <property type="evidence" value="ECO:0007669"/>
    <property type="project" value="TreeGrafter"/>
</dbReference>
<feature type="region of interest" description="Disordered" evidence="1">
    <location>
        <begin position="93"/>
        <end position="123"/>
    </location>
</feature>
<dbReference type="GO" id="GO:0036503">
    <property type="term" value="P:ERAD pathway"/>
    <property type="evidence" value="ECO:0007669"/>
    <property type="project" value="TreeGrafter"/>
</dbReference>
<feature type="domain" description="Ubiquitin-like" evidence="2">
    <location>
        <begin position="18"/>
        <end position="95"/>
    </location>
</feature>
<feature type="region of interest" description="Disordered" evidence="1">
    <location>
        <begin position="525"/>
        <end position="558"/>
    </location>
</feature>
<reference evidence="3 4" key="1">
    <citation type="submission" date="2020-08" db="EMBL/GenBank/DDBJ databases">
        <title>Plant Genome Project.</title>
        <authorList>
            <person name="Zhang R.-G."/>
        </authorList>
    </citation>
    <scope>NUCLEOTIDE SEQUENCE [LARGE SCALE GENOMIC DNA]</scope>
    <source>
        <strain evidence="3">WSP0</strain>
        <tissue evidence="3">Leaf</tissue>
    </source>
</reference>
<dbReference type="AlphaFoldDB" id="A0AAV6JQ40"/>
<protein>
    <recommendedName>
        <fullName evidence="2">Ubiquitin-like domain-containing protein</fullName>
    </recommendedName>
</protein>
<feature type="compositionally biased region" description="Polar residues" evidence="1">
    <location>
        <begin position="485"/>
        <end position="501"/>
    </location>
</feature>
<feature type="compositionally biased region" description="Polar residues" evidence="1">
    <location>
        <begin position="93"/>
        <end position="113"/>
    </location>
</feature>
<dbReference type="Pfam" id="PF00240">
    <property type="entry name" value="ubiquitin"/>
    <property type="match status" value="1"/>
</dbReference>
<dbReference type="InterPro" id="IPR019954">
    <property type="entry name" value="Ubiquitin_CS"/>
</dbReference>
<dbReference type="InterPro" id="IPR029071">
    <property type="entry name" value="Ubiquitin-like_domsf"/>
</dbReference>
<feature type="compositionally biased region" description="Low complexity" evidence="1">
    <location>
        <begin position="203"/>
        <end position="216"/>
    </location>
</feature>
<feature type="region of interest" description="Disordered" evidence="1">
    <location>
        <begin position="190"/>
        <end position="216"/>
    </location>
</feature>
<dbReference type="EMBL" id="JACTNZ010000006">
    <property type="protein sequence ID" value="KAG5542813.1"/>
    <property type="molecule type" value="Genomic_DNA"/>
</dbReference>
<keyword evidence="4" id="KW-1185">Reference proteome</keyword>
<feature type="region of interest" description="Disordered" evidence="1">
    <location>
        <begin position="438"/>
        <end position="501"/>
    </location>
</feature>
<feature type="compositionally biased region" description="Polar residues" evidence="1">
    <location>
        <begin position="456"/>
        <end position="477"/>
    </location>
</feature>
<accession>A0AAV6JQ40</accession>
<dbReference type="Gene3D" id="3.10.20.90">
    <property type="entry name" value="Phosphatidylinositol 3-kinase Catalytic Subunit, Chain A, domain 1"/>
    <property type="match status" value="1"/>
</dbReference>
<feature type="region of interest" description="Disordered" evidence="1">
    <location>
        <begin position="601"/>
        <end position="688"/>
    </location>
</feature>
<dbReference type="PANTHER" id="PTHR15204">
    <property type="entry name" value="LARGE PROLINE-RICH PROTEIN BAG6"/>
    <property type="match status" value="1"/>
</dbReference>
<feature type="compositionally biased region" description="Basic and acidic residues" evidence="1">
    <location>
        <begin position="859"/>
        <end position="868"/>
    </location>
</feature>